<feature type="transmembrane region" description="Helical" evidence="1">
    <location>
        <begin position="38"/>
        <end position="55"/>
    </location>
</feature>
<dbReference type="EMBL" id="JAUEPR010000052">
    <property type="protein sequence ID" value="KAK0471323.1"/>
    <property type="molecule type" value="Genomic_DNA"/>
</dbReference>
<gene>
    <name evidence="2" type="ORF">IW261DRAFT_1344651</name>
</gene>
<evidence type="ECO:0000313" key="2">
    <source>
        <dbReference type="EMBL" id="KAK0471323.1"/>
    </source>
</evidence>
<keyword evidence="1" id="KW-0812">Transmembrane</keyword>
<reference evidence="2" key="1">
    <citation type="submission" date="2023-06" db="EMBL/GenBank/DDBJ databases">
        <authorList>
            <consortium name="Lawrence Berkeley National Laboratory"/>
            <person name="Ahrendt S."/>
            <person name="Sahu N."/>
            <person name="Indic B."/>
            <person name="Wong-Bajracharya J."/>
            <person name="Merenyi Z."/>
            <person name="Ke H.-M."/>
            <person name="Monk M."/>
            <person name="Kocsube S."/>
            <person name="Drula E."/>
            <person name="Lipzen A."/>
            <person name="Balint B."/>
            <person name="Henrissat B."/>
            <person name="Andreopoulos B."/>
            <person name="Martin F.M."/>
            <person name="Harder C.B."/>
            <person name="Rigling D."/>
            <person name="Ford K.L."/>
            <person name="Foster G.D."/>
            <person name="Pangilinan J."/>
            <person name="Papanicolaou A."/>
            <person name="Barry K."/>
            <person name="LaButti K."/>
            <person name="Viragh M."/>
            <person name="Koriabine M."/>
            <person name="Yan M."/>
            <person name="Riley R."/>
            <person name="Champramary S."/>
            <person name="Plett K.L."/>
            <person name="Tsai I.J."/>
            <person name="Slot J."/>
            <person name="Sipos G."/>
            <person name="Plett J."/>
            <person name="Nagy L.G."/>
            <person name="Grigoriev I.V."/>
        </authorList>
    </citation>
    <scope>NUCLEOTIDE SEQUENCE</scope>
    <source>
        <strain evidence="2">ICMP 16352</strain>
    </source>
</reference>
<dbReference type="PANTHER" id="PTHR35043:SF7">
    <property type="entry name" value="TRANSCRIPTION FACTOR DOMAIN-CONTAINING PROTEIN"/>
    <property type="match status" value="1"/>
</dbReference>
<dbReference type="AlphaFoldDB" id="A0AA39NTR9"/>
<name>A0AA39NTR9_9AGAR</name>
<keyword evidence="3" id="KW-1185">Reference proteome</keyword>
<evidence type="ECO:0000256" key="1">
    <source>
        <dbReference type="SAM" id="Phobius"/>
    </source>
</evidence>
<keyword evidence="1" id="KW-0472">Membrane</keyword>
<accession>A0AA39NTR9</accession>
<dbReference type="Proteomes" id="UP001175227">
    <property type="component" value="Unassembled WGS sequence"/>
</dbReference>
<dbReference type="PANTHER" id="PTHR35043">
    <property type="entry name" value="TRANSCRIPTION FACTOR DOMAIN-CONTAINING PROTEIN"/>
    <property type="match status" value="1"/>
</dbReference>
<evidence type="ECO:0000313" key="3">
    <source>
        <dbReference type="Proteomes" id="UP001175227"/>
    </source>
</evidence>
<sequence>MVVVVPLLIARASGSQISPGRDDGESISTGDRRTLWSIIWSCIATIFMCTWISIYPDVPGHKITTKGAISCAIRHAIVMVIAILAPEFIVGWAASQFTTAWRLRRGEHLISSGDTSGYDAPGTLVDFDVLESLPNLVKNLAAINPETIEDKSKGDAFSKTISILQLSWFIMQCVAWANQHLPITLLEMSALAFTGPSIITYLLWWYKPLNVKYHISLDDVDSRQNHKGYYVDEFDAYGMPLTYHLLGWDQSILCSDFVSDVGDPQGTASFLWTMGGVGCFFGAFHCLVGSFSFPSHAEKVLWQVSSLGILIGVFGISCGVGWSMIDKIFSPLIPEKVWMFIQEHLGGRIGSFSTVIYIVARIMLVALAFLQLRHLSPLSLCTVQWTTYIPHI</sequence>
<feature type="transmembrane region" description="Helical" evidence="1">
    <location>
        <begin position="300"/>
        <end position="325"/>
    </location>
</feature>
<organism evidence="2 3">
    <name type="scientific">Armillaria novae-zelandiae</name>
    <dbReference type="NCBI Taxonomy" id="153914"/>
    <lineage>
        <taxon>Eukaryota</taxon>
        <taxon>Fungi</taxon>
        <taxon>Dikarya</taxon>
        <taxon>Basidiomycota</taxon>
        <taxon>Agaricomycotina</taxon>
        <taxon>Agaricomycetes</taxon>
        <taxon>Agaricomycetidae</taxon>
        <taxon>Agaricales</taxon>
        <taxon>Marasmiineae</taxon>
        <taxon>Physalacriaceae</taxon>
        <taxon>Armillaria</taxon>
    </lineage>
</organism>
<feature type="transmembrane region" description="Helical" evidence="1">
    <location>
        <begin position="76"/>
        <end position="94"/>
    </location>
</feature>
<feature type="transmembrane region" description="Helical" evidence="1">
    <location>
        <begin position="269"/>
        <end position="288"/>
    </location>
</feature>
<protein>
    <submittedName>
        <fullName evidence="2">Uncharacterized protein</fullName>
    </submittedName>
</protein>
<comment type="caution">
    <text evidence="2">The sequence shown here is derived from an EMBL/GenBank/DDBJ whole genome shotgun (WGS) entry which is preliminary data.</text>
</comment>
<proteinExistence type="predicted"/>
<keyword evidence="1" id="KW-1133">Transmembrane helix</keyword>
<feature type="transmembrane region" description="Helical" evidence="1">
    <location>
        <begin position="345"/>
        <end position="370"/>
    </location>
</feature>
<feature type="transmembrane region" description="Helical" evidence="1">
    <location>
        <begin position="185"/>
        <end position="206"/>
    </location>
</feature>